<dbReference type="SUPFAM" id="SSF46785">
    <property type="entry name" value="Winged helix' DNA-binding domain"/>
    <property type="match status" value="1"/>
</dbReference>
<dbReference type="InterPro" id="IPR005119">
    <property type="entry name" value="LysR_subst-bd"/>
</dbReference>
<dbReference type="GO" id="GO:0003700">
    <property type="term" value="F:DNA-binding transcription factor activity"/>
    <property type="evidence" value="ECO:0007669"/>
    <property type="project" value="InterPro"/>
</dbReference>
<feature type="domain" description="HTH lysR-type" evidence="5">
    <location>
        <begin position="34"/>
        <end position="91"/>
    </location>
</feature>
<evidence type="ECO:0000313" key="7">
    <source>
        <dbReference type="Proteomes" id="UP000294563"/>
    </source>
</evidence>
<protein>
    <submittedName>
        <fullName evidence="6">LysR family transcriptional regulator</fullName>
    </submittedName>
</protein>
<name>A0A4R7LJL3_9RHOB</name>
<organism evidence="6 7">
    <name type="scientific">Litoreibacter halocynthiae</name>
    <dbReference type="NCBI Taxonomy" id="1242689"/>
    <lineage>
        <taxon>Bacteria</taxon>
        <taxon>Pseudomonadati</taxon>
        <taxon>Pseudomonadota</taxon>
        <taxon>Alphaproteobacteria</taxon>
        <taxon>Rhodobacterales</taxon>
        <taxon>Roseobacteraceae</taxon>
        <taxon>Litoreibacter</taxon>
    </lineage>
</organism>
<dbReference type="PANTHER" id="PTHR30537:SF26">
    <property type="entry name" value="GLYCINE CLEAVAGE SYSTEM TRANSCRIPTIONAL ACTIVATOR"/>
    <property type="match status" value="1"/>
</dbReference>
<keyword evidence="2" id="KW-0805">Transcription regulation</keyword>
<dbReference type="SUPFAM" id="SSF53850">
    <property type="entry name" value="Periplasmic binding protein-like II"/>
    <property type="match status" value="1"/>
</dbReference>
<keyword evidence="4" id="KW-0804">Transcription</keyword>
<dbReference type="InterPro" id="IPR058163">
    <property type="entry name" value="LysR-type_TF_proteobact-type"/>
</dbReference>
<dbReference type="InterPro" id="IPR036390">
    <property type="entry name" value="WH_DNA-bd_sf"/>
</dbReference>
<dbReference type="PRINTS" id="PR00039">
    <property type="entry name" value="HTHLYSR"/>
</dbReference>
<gene>
    <name evidence="6" type="ORF">BDE40_3039</name>
</gene>
<evidence type="ECO:0000259" key="5">
    <source>
        <dbReference type="PROSITE" id="PS50931"/>
    </source>
</evidence>
<dbReference type="Proteomes" id="UP000294563">
    <property type="component" value="Unassembled WGS sequence"/>
</dbReference>
<keyword evidence="7" id="KW-1185">Reference proteome</keyword>
<dbReference type="Pfam" id="PF00126">
    <property type="entry name" value="HTH_1"/>
    <property type="match status" value="1"/>
</dbReference>
<proteinExistence type="inferred from homology"/>
<keyword evidence="3" id="KW-0238">DNA-binding</keyword>
<dbReference type="InterPro" id="IPR000847">
    <property type="entry name" value="LysR_HTH_N"/>
</dbReference>
<dbReference type="AlphaFoldDB" id="A0A4R7LJL3"/>
<evidence type="ECO:0000313" key="6">
    <source>
        <dbReference type="EMBL" id="TDT74250.1"/>
    </source>
</evidence>
<comment type="similarity">
    <text evidence="1">Belongs to the LysR transcriptional regulatory family.</text>
</comment>
<accession>A0A4R7LJL3</accession>
<dbReference type="GO" id="GO:0043565">
    <property type="term" value="F:sequence-specific DNA binding"/>
    <property type="evidence" value="ECO:0007669"/>
    <property type="project" value="TreeGrafter"/>
</dbReference>
<evidence type="ECO:0000256" key="2">
    <source>
        <dbReference type="ARBA" id="ARBA00023015"/>
    </source>
</evidence>
<dbReference type="Gene3D" id="3.40.190.10">
    <property type="entry name" value="Periplasmic binding protein-like II"/>
    <property type="match status" value="2"/>
</dbReference>
<evidence type="ECO:0000256" key="3">
    <source>
        <dbReference type="ARBA" id="ARBA00023125"/>
    </source>
</evidence>
<sequence length="326" mass="36543">MIKGCADAPLRSNDLSCSLALENLMRTQFMPRRPRLTYLRAFDASARYLSFSLAAQELNLTQAAVSQQIKLLETALGASLFLRHNRSLTLSESGTAYYHVVREVLDRLDSVTDQLFPDTGKTIVTVHCTPSIATIWLAPRMRDFHALHPNIEVHLRTTDILPDKYRGQSNDLEIVRQSRDAEPDEAMSKLWDVQILPVCSPDYLAGRGPVRSADRICELDLIHTLGYENDWHRWARLYASPKVEVKSGFSVDGLVISIEAACRGEGVILGRKPLIDDYLQDGRLVEALPGNPGLTTAYFIKIAARAPGRRPIKLLADWIVDQAHQE</sequence>
<dbReference type="PROSITE" id="PS50931">
    <property type="entry name" value="HTH_LYSR"/>
    <property type="match status" value="1"/>
</dbReference>
<dbReference type="OrthoDB" id="9813056at2"/>
<dbReference type="GO" id="GO:0006351">
    <property type="term" value="P:DNA-templated transcription"/>
    <property type="evidence" value="ECO:0007669"/>
    <property type="project" value="TreeGrafter"/>
</dbReference>
<dbReference type="InterPro" id="IPR036388">
    <property type="entry name" value="WH-like_DNA-bd_sf"/>
</dbReference>
<evidence type="ECO:0000256" key="1">
    <source>
        <dbReference type="ARBA" id="ARBA00009437"/>
    </source>
</evidence>
<reference evidence="6 7" key="1">
    <citation type="submission" date="2019-03" db="EMBL/GenBank/DDBJ databases">
        <title>Genomic Encyclopedia of Archaeal and Bacterial Type Strains, Phase II (KMG-II): from individual species to whole genera.</title>
        <authorList>
            <person name="Goeker M."/>
        </authorList>
    </citation>
    <scope>NUCLEOTIDE SEQUENCE [LARGE SCALE GENOMIC DNA]</scope>
    <source>
        <strain evidence="6 7">DSM 29467</strain>
    </source>
</reference>
<dbReference type="FunFam" id="1.10.10.10:FF:000001">
    <property type="entry name" value="LysR family transcriptional regulator"/>
    <property type="match status" value="1"/>
</dbReference>
<dbReference type="EMBL" id="SOBH01000003">
    <property type="protein sequence ID" value="TDT74250.1"/>
    <property type="molecule type" value="Genomic_DNA"/>
</dbReference>
<evidence type="ECO:0000256" key="4">
    <source>
        <dbReference type="ARBA" id="ARBA00023163"/>
    </source>
</evidence>
<comment type="caution">
    <text evidence="6">The sequence shown here is derived from an EMBL/GenBank/DDBJ whole genome shotgun (WGS) entry which is preliminary data.</text>
</comment>
<dbReference type="Gene3D" id="1.10.10.10">
    <property type="entry name" value="Winged helix-like DNA-binding domain superfamily/Winged helix DNA-binding domain"/>
    <property type="match status" value="1"/>
</dbReference>
<dbReference type="Pfam" id="PF03466">
    <property type="entry name" value="LysR_substrate"/>
    <property type="match status" value="1"/>
</dbReference>
<dbReference type="PANTHER" id="PTHR30537">
    <property type="entry name" value="HTH-TYPE TRANSCRIPTIONAL REGULATOR"/>
    <property type="match status" value="1"/>
</dbReference>